<keyword evidence="2" id="KW-0812">Transmembrane</keyword>
<evidence type="ECO:0000313" key="4">
    <source>
        <dbReference type="EMBL" id="GHF22970.1"/>
    </source>
</evidence>
<feature type="transmembrane region" description="Helical" evidence="2">
    <location>
        <begin position="51"/>
        <end position="70"/>
    </location>
</feature>
<feature type="transmembrane region" description="Helical" evidence="2">
    <location>
        <begin position="12"/>
        <end position="31"/>
    </location>
</feature>
<organism evidence="4 5">
    <name type="scientific">Kordiimonas sediminis</name>
    <dbReference type="NCBI Taxonomy" id="1735581"/>
    <lineage>
        <taxon>Bacteria</taxon>
        <taxon>Pseudomonadati</taxon>
        <taxon>Pseudomonadota</taxon>
        <taxon>Alphaproteobacteria</taxon>
        <taxon>Kordiimonadales</taxon>
        <taxon>Kordiimonadaceae</taxon>
        <taxon>Kordiimonas</taxon>
    </lineage>
</organism>
<protein>
    <recommendedName>
        <fullName evidence="3">Peptidase M56 domain-containing protein</fullName>
    </recommendedName>
</protein>
<reference evidence="4" key="1">
    <citation type="journal article" date="2014" name="Int. J. Syst. Evol. Microbiol.">
        <title>Complete genome sequence of Corynebacterium casei LMG S-19264T (=DSM 44701T), isolated from a smear-ripened cheese.</title>
        <authorList>
            <consortium name="US DOE Joint Genome Institute (JGI-PGF)"/>
            <person name="Walter F."/>
            <person name="Albersmeier A."/>
            <person name="Kalinowski J."/>
            <person name="Ruckert C."/>
        </authorList>
    </citation>
    <scope>NUCLEOTIDE SEQUENCE</scope>
    <source>
        <strain evidence="4">KCTC 42590</strain>
    </source>
</reference>
<evidence type="ECO:0000313" key="5">
    <source>
        <dbReference type="Proteomes" id="UP000630923"/>
    </source>
</evidence>
<reference evidence="4" key="2">
    <citation type="submission" date="2020-09" db="EMBL/GenBank/DDBJ databases">
        <authorList>
            <person name="Sun Q."/>
            <person name="Kim S."/>
        </authorList>
    </citation>
    <scope>NUCLEOTIDE SEQUENCE</scope>
    <source>
        <strain evidence="4">KCTC 42590</strain>
    </source>
</reference>
<proteinExistence type="predicted"/>
<feature type="domain" description="Peptidase M56" evidence="3">
    <location>
        <begin position="189"/>
        <end position="381"/>
    </location>
</feature>
<name>A0A919E7Z3_9PROT</name>
<dbReference type="PANTHER" id="PTHR34978:SF3">
    <property type="entry name" value="SLR0241 PROTEIN"/>
    <property type="match status" value="1"/>
</dbReference>
<feature type="compositionally biased region" description="Polar residues" evidence="1">
    <location>
        <begin position="120"/>
        <end position="134"/>
    </location>
</feature>
<dbReference type="Pfam" id="PF05569">
    <property type="entry name" value="Peptidase_M56"/>
    <property type="match status" value="1"/>
</dbReference>
<dbReference type="InterPro" id="IPR052173">
    <property type="entry name" value="Beta-lactam_resp_regulator"/>
</dbReference>
<sequence>MIDFILDTPLIAGLFRFLIGSTIFLGGVYLLERASILKTVETRETCWRAAVLASLLTLTPTTVLAPLWTITNPDVTGFIQSLEQDRPLGRFMPVSEQQRTWTTAAYETATQSISDPLENTEGTPGPTSEEPTIQNRGTTATLPAEYKGAQRPSQETQLMTAYPPGLKTSSEFSTSVLFSHGWVHDISSAVLITAAWCLIGAASLLLLAFGYRRAIRSLGTRTNIETNHQAYQTLTAICQKGRIRSIPNLSTSDRIKSPVCLPAREICLPEWALNPLPEREMQSLLAHEVAHMIRRDPVMLICMQFLSSLCFFQPLFKVAQQRLVDLAELSADAWAAKHVSDAHAVASALYTCASKITKHDNQQWGLAMSGHKSILKYRIESLLAKNKTRPASKITRTGIATGVVVAAFAVPNIQFANALSAPFTDKDKEWEVVVAPTPPEVVTPVAPTGAALEAIVEAPMVPEFPAVSTSSPRFVVSNAVVSGNKISVSASESNASSYAYAISEGDETIETNITFNGNNGALNWVTGNESKKAAWKGSWSLNADETMIVFLEEGGAFGLETEDGDSKQEIEFITNNGTIIKEFRIDGKPHGFDAKAQEWFHSNIVFILRETGYNAKERVSRFLKKGGADAVLHEMEFIEGGWAIKTYAEALTAQTSLSNKQVDRLIDKLSTLDSDYEMRTAFTNLLTKADIPAKSRQKVWKAAENIDSDYELRMLLTPFAQSFDMQNKDAQNFLSLAQSIDSDYELRQLLEEGLASAELSDRSLTELAKVASEIESDYEYRKLLQAFATKLTSHKSAMQIVLAGIDDMDSDFERRQLIEALECRTRWTLKCIRH</sequence>
<evidence type="ECO:0000256" key="1">
    <source>
        <dbReference type="SAM" id="MobiDB-lite"/>
    </source>
</evidence>
<dbReference type="PANTHER" id="PTHR34978">
    <property type="entry name" value="POSSIBLE SENSOR-TRANSDUCER PROTEIN BLAR"/>
    <property type="match status" value="1"/>
</dbReference>
<keyword evidence="5" id="KW-1185">Reference proteome</keyword>
<feature type="region of interest" description="Disordered" evidence="1">
    <location>
        <begin position="112"/>
        <end position="134"/>
    </location>
</feature>
<feature type="transmembrane region" description="Helical" evidence="2">
    <location>
        <begin position="186"/>
        <end position="211"/>
    </location>
</feature>
<dbReference type="AlphaFoldDB" id="A0A919E7Z3"/>
<evidence type="ECO:0000259" key="3">
    <source>
        <dbReference type="Pfam" id="PF05569"/>
    </source>
</evidence>
<dbReference type="Proteomes" id="UP000630923">
    <property type="component" value="Unassembled WGS sequence"/>
</dbReference>
<evidence type="ECO:0000256" key="2">
    <source>
        <dbReference type="SAM" id="Phobius"/>
    </source>
</evidence>
<keyword evidence="2" id="KW-1133">Transmembrane helix</keyword>
<dbReference type="EMBL" id="BNCI01000002">
    <property type="protein sequence ID" value="GHF22970.1"/>
    <property type="molecule type" value="Genomic_DNA"/>
</dbReference>
<gene>
    <name evidence="4" type="ORF">GCM10017044_16710</name>
</gene>
<dbReference type="CDD" id="cd07341">
    <property type="entry name" value="M56_BlaR1_MecR1_like"/>
    <property type="match status" value="1"/>
</dbReference>
<keyword evidence="2" id="KW-0472">Membrane</keyword>
<comment type="caution">
    <text evidence="4">The sequence shown here is derived from an EMBL/GenBank/DDBJ whole genome shotgun (WGS) entry which is preliminary data.</text>
</comment>
<dbReference type="InterPro" id="IPR008756">
    <property type="entry name" value="Peptidase_M56"/>
</dbReference>
<dbReference type="RefSeq" id="WP_191251907.1">
    <property type="nucleotide sequence ID" value="NZ_BNCI01000002.1"/>
</dbReference>
<accession>A0A919E7Z3</accession>